<dbReference type="AlphaFoldDB" id="A0A067T081"/>
<evidence type="ECO:0000313" key="3">
    <source>
        <dbReference type="Proteomes" id="UP000027222"/>
    </source>
</evidence>
<dbReference type="OrthoDB" id="3198848at2759"/>
<sequence>MPPNNQLLVPQKVVVGTSIYSSRPSMTPDLITFQYEGSCVFVTPAQSYQDAINLARKEFDGLCDIPSSRIALSLEDNSNGRRQIRISEGAWTAVASKLPRGAIITIVIRPEVDIKPPPQYLEVPERNHSVPRSRSHNDIRRIPSNSSSHSSKSTKSASSKARFSFLGF</sequence>
<accession>A0A067T081</accession>
<evidence type="ECO:0000256" key="1">
    <source>
        <dbReference type="SAM" id="MobiDB-lite"/>
    </source>
</evidence>
<gene>
    <name evidence="2" type="ORF">GALMADRAFT_140348</name>
</gene>
<protein>
    <submittedName>
        <fullName evidence="2">Uncharacterized protein</fullName>
    </submittedName>
</protein>
<proteinExistence type="predicted"/>
<keyword evidence="3" id="KW-1185">Reference proteome</keyword>
<reference evidence="3" key="1">
    <citation type="journal article" date="2014" name="Proc. Natl. Acad. Sci. U.S.A.">
        <title>Extensive sampling of basidiomycete genomes demonstrates inadequacy of the white-rot/brown-rot paradigm for wood decay fungi.</title>
        <authorList>
            <person name="Riley R."/>
            <person name="Salamov A.A."/>
            <person name="Brown D.W."/>
            <person name="Nagy L.G."/>
            <person name="Floudas D."/>
            <person name="Held B.W."/>
            <person name="Levasseur A."/>
            <person name="Lombard V."/>
            <person name="Morin E."/>
            <person name="Otillar R."/>
            <person name="Lindquist E.A."/>
            <person name="Sun H."/>
            <person name="LaButti K.M."/>
            <person name="Schmutz J."/>
            <person name="Jabbour D."/>
            <person name="Luo H."/>
            <person name="Baker S.E."/>
            <person name="Pisabarro A.G."/>
            <person name="Walton J.D."/>
            <person name="Blanchette R.A."/>
            <person name="Henrissat B."/>
            <person name="Martin F."/>
            <person name="Cullen D."/>
            <person name="Hibbett D.S."/>
            <person name="Grigoriev I.V."/>
        </authorList>
    </citation>
    <scope>NUCLEOTIDE SEQUENCE [LARGE SCALE GENOMIC DNA]</scope>
    <source>
        <strain evidence="3">CBS 339.88</strain>
    </source>
</reference>
<dbReference type="HOGENOM" id="CLU_132760_0_0_1"/>
<organism evidence="2 3">
    <name type="scientific">Galerina marginata (strain CBS 339.88)</name>
    <dbReference type="NCBI Taxonomy" id="685588"/>
    <lineage>
        <taxon>Eukaryota</taxon>
        <taxon>Fungi</taxon>
        <taxon>Dikarya</taxon>
        <taxon>Basidiomycota</taxon>
        <taxon>Agaricomycotina</taxon>
        <taxon>Agaricomycetes</taxon>
        <taxon>Agaricomycetidae</taxon>
        <taxon>Agaricales</taxon>
        <taxon>Agaricineae</taxon>
        <taxon>Strophariaceae</taxon>
        <taxon>Galerina</taxon>
    </lineage>
</organism>
<dbReference type="EMBL" id="KL142380">
    <property type="protein sequence ID" value="KDR75737.1"/>
    <property type="molecule type" value="Genomic_DNA"/>
</dbReference>
<feature type="region of interest" description="Disordered" evidence="1">
    <location>
        <begin position="117"/>
        <end position="168"/>
    </location>
</feature>
<name>A0A067T081_GALM3</name>
<evidence type="ECO:0000313" key="2">
    <source>
        <dbReference type="EMBL" id="KDR75737.1"/>
    </source>
</evidence>
<feature type="compositionally biased region" description="Low complexity" evidence="1">
    <location>
        <begin position="144"/>
        <end position="160"/>
    </location>
</feature>
<dbReference type="Proteomes" id="UP000027222">
    <property type="component" value="Unassembled WGS sequence"/>
</dbReference>